<protein>
    <recommendedName>
        <fullName evidence="2">NB-ARC domain-containing protein</fullName>
    </recommendedName>
</protein>
<feature type="domain" description="NB-ARC" evidence="2">
    <location>
        <begin position="177"/>
        <end position="256"/>
    </location>
</feature>
<dbReference type="PANTHER" id="PTHR11017:SF307">
    <property type="entry name" value="TIR DOMAIN, P-LOOP CONTAINING NUCLEOSIDE TRIPHOSPHATE HYDROLASE"/>
    <property type="match status" value="1"/>
</dbReference>
<dbReference type="Pfam" id="PF00931">
    <property type="entry name" value="NB-ARC"/>
    <property type="match status" value="1"/>
</dbReference>
<dbReference type="Proteomes" id="UP000326396">
    <property type="component" value="Linkage Group LG2"/>
</dbReference>
<dbReference type="Gene3D" id="3.80.10.10">
    <property type="entry name" value="Ribonuclease Inhibitor"/>
    <property type="match status" value="1"/>
</dbReference>
<sequence length="1034" mass="117164">MASSSSSSVMASSGAGRKNQIVWIISQSRTTGGCCAAGTSQRTRVQEDESAGGLKVSFSNQGDRKAILVCLFTRGRMAGKEDAVIVPARETDHNVNRWKTALMQVADLAGHVLSGYDSLDIRATRETILLKEIVDTINNELDLKEACLPLNIEQLLNDISCGKWRKIPAVSRGMPLIEDALKMNKALIVLDDIVEHKQLVALLGTGKINAQSKIIITTKENTDNWFANPNWRCHKNQMTLLNDAESSQLLCHHAFGSKTPIEGFEKFVLQVVQYCEGNPLALEVLGSSFSDNNTIDNWRSQLNLLERDMHRRIQNVLQTSYNSLPYIASRDGENIVHQESDLLAKRSRIWLSDDSYTILRKRMGSKTVEGLALDMKMLSKEDIAFKTSNLSTNTLNKMDRLKYLQLNFVELNGSYENFSEDLRWLCWLGYHLRTIPPGLYMRNLVAIDMSYSKLEVFEPPMDSHSLTEIRNISKIPHLETLILWNCCCLVNVFNTLGDLKYLALLNMTGCNSLTPTFPLPSSLHRLFLKDCHLECTDSFPLSFSVQLKLEYLNLANSLFESLPCYNHLDNLRVLDLSFCSRLKCLICLPSTLAELYIYGCEFLERITFQSSQFTLQEFGYLGCIRLYEVEGFFKLIPIAKLDETDLGHMNWLKQYQDHEVCLVGDDELTVDRSWHIQMLYEFDIMSTSLPDIGDANMTPEYISESSSLSFDMPLCPKNKRLKGINVTFKYAISSDECAWFCKINMVNGVGDLLYNPKVFGKPKFGDSCVWLSYWPIGHTLKTGDTVNVSIVVLSGLEVHECGVSLVYSDVETLEKNIKCAEILGGNMSGFHLSTGAYYLCRRDFFELVEVGRLTPDWFRILAGDTIDYNGMSLNLVKLQTKKIFSYFVFYVTEVRGWRKVDRPKQMNPTFTELKTIRCIIHGPQMEDIYDMAKMSKSSIDAKTLAFTSSLLERETKSGSRSELIDETTQMPLQKSLQIVLQWDRTVSEDASAPTVSDDDKQLKEINTTTQIAMARLEYEFCTILTSHAALIEIE</sequence>
<dbReference type="GO" id="GO:0006952">
    <property type="term" value="P:defense response"/>
    <property type="evidence" value="ECO:0007669"/>
    <property type="project" value="InterPro"/>
</dbReference>
<dbReference type="InterPro" id="IPR002182">
    <property type="entry name" value="NB-ARC"/>
</dbReference>
<evidence type="ECO:0000256" key="1">
    <source>
        <dbReference type="ARBA" id="ARBA00022614"/>
    </source>
</evidence>
<dbReference type="Gene3D" id="1.10.8.430">
    <property type="entry name" value="Helical domain of apoptotic protease-activating factors"/>
    <property type="match status" value="1"/>
</dbReference>
<evidence type="ECO:0000313" key="3">
    <source>
        <dbReference type="EMBL" id="KAD4585069.1"/>
    </source>
</evidence>
<keyword evidence="4" id="KW-1185">Reference proteome</keyword>
<dbReference type="OrthoDB" id="1357022at2759"/>
<proteinExistence type="predicted"/>
<dbReference type="PANTHER" id="PTHR11017">
    <property type="entry name" value="LEUCINE-RICH REPEAT-CONTAINING PROTEIN"/>
    <property type="match status" value="1"/>
</dbReference>
<dbReference type="InterPro" id="IPR032675">
    <property type="entry name" value="LRR_dom_sf"/>
</dbReference>
<accession>A0A5N6NC68</accession>
<dbReference type="GO" id="GO:0043531">
    <property type="term" value="F:ADP binding"/>
    <property type="evidence" value="ECO:0007669"/>
    <property type="project" value="InterPro"/>
</dbReference>
<reference evidence="3 4" key="1">
    <citation type="submission" date="2019-05" db="EMBL/GenBank/DDBJ databases">
        <title>Mikania micrantha, genome provides insights into the molecular mechanism of rapid growth.</title>
        <authorList>
            <person name="Liu B."/>
        </authorList>
    </citation>
    <scope>NUCLEOTIDE SEQUENCE [LARGE SCALE GENOMIC DNA]</scope>
    <source>
        <strain evidence="3">NLD-2019</strain>
        <tissue evidence="3">Leaf</tissue>
    </source>
</reference>
<evidence type="ECO:0000259" key="2">
    <source>
        <dbReference type="Pfam" id="PF00931"/>
    </source>
</evidence>
<dbReference type="EMBL" id="SZYD01000012">
    <property type="protein sequence ID" value="KAD4585069.1"/>
    <property type="molecule type" value="Genomic_DNA"/>
</dbReference>
<dbReference type="InterPro" id="IPR044974">
    <property type="entry name" value="Disease_R_plants"/>
</dbReference>
<dbReference type="AlphaFoldDB" id="A0A5N6NC68"/>
<dbReference type="InterPro" id="IPR027417">
    <property type="entry name" value="P-loop_NTPase"/>
</dbReference>
<keyword evidence="1" id="KW-0433">Leucine-rich repeat</keyword>
<dbReference type="InterPro" id="IPR042197">
    <property type="entry name" value="Apaf_helical"/>
</dbReference>
<dbReference type="SUPFAM" id="SSF52058">
    <property type="entry name" value="L domain-like"/>
    <property type="match status" value="1"/>
</dbReference>
<comment type="caution">
    <text evidence="3">The sequence shown here is derived from an EMBL/GenBank/DDBJ whole genome shotgun (WGS) entry which is preliminary data.</text>
</comment>
<evidence type="ECO:0000313" key="4">
    <source>
        <dbReference type="Proteomes" id="UP000326396"/>
    </source>
</evidence>
<organism evidence="3 4">
    <name type="scientific">Mikania micrantha</name>
    <name type="common">bitter vine</name>
    <dbReference type="NCBI Taxonomy" id="192012"/>
    <lineage>
        <taxon>Eukaryota</taxon>
        <taxon>Viridiplantae</taxon>
        <taxon>Streptophyta</taxon>
        <taxon>Embryophyta</taxon>
        <taxon>Tracheophyta</taxon>
        <taxon>Spermatophyta</taxon>
        <taxon>Magnoliopsida</taxon>
        <taxon>eudicotyledons</taxon>
        <taxon>Gunneridae</taxon>
        <taxon>Pentapetalae</taxon>
        <taxon>asterids</taxon>
        <taxon>campanulids</taxon>
        <taxon>Asterales</taxon>
        <taxon>Asteraceae</taxon>
        <taxon>Asteroideae</taxon>
        <taxon>Heliantheae alliance</taxon>
        <taxon>Eupatorieae</taxon>
        <taxon>Mikania</taxon>
    </lineage>
</organism>
<gene>
    <name evidence="3" type="ORF">E3N88_22670</name>
</gene>
<dbReference type="PRINTS" id="PR00364">
    <property type="entry name" value="DISEASERSIST"/>
</dbReference>
<name>A0A5N6NC68_9ASTR</name>
<dbReference type="SUPFAM" id="SSF52540">
    <property type="entry name" value="P-loop containing nucleoside triphosphate hydrolases"/>
    <property type="match status" value="1"/>
</dbReference>